<dbReference type="GO" id="GO:0004519">
    <property type="term" value="F:endonuclease activity"/>
    <property type="evidence" value="ECO:0007669"/>
    <property type="project" value="InterPro"/>
</dbReference>
<evidence type="ECO:0000313" key="2">
    <source>
        <dbReference type="EMBL" id="MDS0898969.1"/>
    </source>
</evidence>
<accession>A0AAE4FDG4</accession>
<dbReference type="Proteomes" id="UP001182247">
    <property type="component" value="Unassembled WGS sequence"/>
</dbReference>
<dbReference type="InterPro" id="IPR010270">
    <property type="entry name" value="Phage_P2_GpM"/>
</dbReference>
<protein>
    <submittedName>
        <fullName evidence="2">Phage terminase small subunit</fullName>
    </submittedName>
</protein>
<reference evidence="2" key="1">
    <citation type="submission" date="2023-02" db="EMBL/GenBank/DDBJ databases">
        <title>Detection, antimicrobial susceptibility and genomic characterization of NDM-producing species of Morganellaceae, Yersiniaceae, and Enterobacteriaceae other than Klebsiella.</title>
        <authorList>
            <person name="Camargo C.H."/>
            <person name="Sacchi C.T."/>
            <person name="Campos K.R."/>
        </authorList>
    </citation>
    <scope>NUCLEOTIDE SEQUENCE</scope>
    <source>
        <strain evidence="2">1189_21</strain>
    </source>
</reference>
<proteinExistence type="predicted"/>
<dbReference type="EMBL" id="JAPKIY010000020">
    <property type="protein sequence ID" value="MDS0898969.1"/>
    <property type="molecule type" value="Genomic_DNA"/>
</dbReference>
<dbReference type="GO" id="GO:0003677">
    <property type="term" value="F:DNA binding"/>
    <property type="evidence" value="ECO:0007669"/>
    <property type="project" value="InterPro"/>
</dbReference>
<dbReference type="AlphaFoldDB" id="A0AAE4FDG4"/>
<evidence type="ECO:0000313" key="3">
    <source>
        <dbReference type="Proteomes" id="UP001182247"/>
    </source>
</evidence>
<evidence type="ECO:0000256" key="1">
    <source>
        <dbReference type="SAM" id="MobiDB-lite"/>
    </source>
</evidence>
<organism evidence="2 3">
    <name type="scientific">Morganella morganii</name>
    <name type="common">Proteus morganii</name>
    <dbReference type="NCBI Taxonomy" id="582"/>
    <lineage>
        <taxon>Bacteria</taxon>
        <taxon>Pseudomonadati</taxon>
        <taxon>Pseudomonadota</taxon>
        <taxon>Gammaproteobacteria</taxon>
        <taxon>Enterobacterales</taxon>
        <taxon>Morganellaceae</taxon>
        <taxon>Morganella</taxon>
    </lineage>
</organism>
<gene>
    <name evidence="2" type="primary">gpM</name>
    <name evidence="2" type="ORF">OSC06_13395</name>
</gene>
<dbReference type="Pfam" id="PF05944">
    <property type="entry name" value="Phage_term_smal"/>
    <property type="match status" value="1"/>
</dbReference>
<comment type="caution">
    <text evidence="2">The sequence shown here is derived from an EMBL/GenBank/DDBJ whole genome shotgun (WGS) entry which is preliminary data.</text>
</comment>
<name>A0AAE4FDG4_MORMO</name>
<dbReference type="RefSeq" id="WP_260076060.1">
    <property type="nucleotide sequence ID" value="NZ_JALXUS010000004.1"/>
</dbReference>
<sequence length="252" mass="28531">MGGSIFRRHVMRVSAQQDAQQRNPQTQTGTAYTQMTLMMNADRRRLKRIQSFERKAAVKREMLPNYAPWVGGILASGRGQQDDVLMRVMLWRIDAGDFHGALDIADYALRHGLKMPENHTRTTGCAIAEEIADMAEKLYTAKTPVPLDVLTRTLNLTGEEDMPDQVRANLLKWLGYAQRDDGYLQPATCSWLRALELYDRVGVKQDLRQLEKLIAKQQEERDAAQQNEPQRRGGTAEQPTGLSAVHRPPFTG</sequence>
<feature type="region of interest" description="Disordered" evidence="1">
    <location>
        <begin position="218"/>
        <end position="252"/>
    </location>
</feature>